<keyword evidence="15" id="KW-1185">Reference proteome</keyword>
<dbReference type="PANTHER" id="PTHR43014">
    <property type="entry name" value="MERCURIC REDUCTASE"/>
    <property type="match status" value="1"/>
</dbReference>
<evidence type="ECO:0000256" key="10">
    <source>
        <dbReference type="PIRSR" id="PIRSR000350-4"/>
    </source>
</evidence>
<feature type="binding site" evidence="9">
    <location>
        <begin position="314"/>
        <end position="317"/>
    </location>
    <ligand>
        <name>FAD</name>
        <dbReference type="ChEBI" id="CHEBI:57692"/>
    </ligand>
</feature>
<dbReference type="Proteomes" id="UP000006666">
    <property type="component" value="Chromosome"/>
</dbReference>
<dbReference type="InterPro" id="IPR004099">
    <property type="entry name" value="Pyr_nucl-diS_OxRdtase_dimer"/>
</dbReference>
<dbReference type="STRING" id="478801.Ksed_08580"/>
<evidence type="ECO:0000256" key="8">
    <source>
        <dbReference type="PIRSR" id="PIRSR000350-2"/>
    </source>
</evidence>
<evidence type="ECO:0000256" key="1">
    <source>
        <dbReference type="ARBA" id="ARBA00007532"/>
    </source>
</evidence>
<feature type="binding site" evidence="9">
    <location>
        <begin position="181"/>
        <end position="188"/>
    </location>
    <ligand>
        <name>NAD(+)</name>
        <dbReference type="ChEBI" id="CHEBI:57540"/>
    </ligand>
</feature>
<comment type="similarity">
    <text evidence="1 11">Belongs to the class-I pyridine nucleotide-disulfide oxidoreductase family.</text>
</comment>
<dbReference type="NCBIfam" id="NF005884">
    <property type="entry name" value="PRK07846.1"/>
    <property type="match status" value="1"/>
</dbReference>
<evidence type="ECO:0000259" key="13">
    <source>
        <dbReference type="Pfam" id="PF07992"/>
    </source>
</evidence>
<dbReference type="HOGENOM" id="CLU_016755_1_2_11"/>
<feature type="active site" description="Proton acceptor" evidence="8">
    <location>
        <position position="443"/>
    </location>
</feature>
<evidence type="ECO:0000259" key="12">
    <source>
        <dbReference type="Pfam" id="PF02852"/>
    </source>
</evidence>
<name>C7NFH7_KYTSD</name>
<dbReference type="Gene3D" id="3.50.50.60">
    <property type="entry name" value="FAD/NAD(P)-binding domain"/>
    <property type="match status" value="2"/>
</dbReference>
<keyword evidence="9" id="KW-0520">NAD</keyword>
<dbReference type="PRINTS" id="PR00368">
    <property type="entry name" value="FADPNR"/>
</dbReference>
<dbReference type="AlphaFoldDB" id="C7NFH7"/>
<evidence type="ECO:0000256" key="4">
    <source>
        <dbReference type="ARBA" id="ARBA00022857"/>
    </source>
</evidence>
<keyword evidence="9" id="KW-0547">Nucleotide-binding</keyword>
<dbReference type="Pfam" id="PF07992">
    <property type="entry name" value="Pyr_redox_2"/>
    <property type="match status" value="1"/>
</dbReference>
<evidence type="ECO:0000256" key="6">
    <source>
        <dbReference type="ARBA" id="ARBA00023157"/>
    </source>
</evidence>
<keyword evidence="2 11" id="KW-0285">Flavoprotein</keyword>
<evidence type="ECO:0000256" key="9">
    <source>
        <dbReference type="PIRSR" id="PIRSR000350-3"/>
    </source>
</evidence>
<keyword evidence="4" id="KW-0521">NADP</keyword>
<feature type="binding site" evidence="9">
    <location>
        <position position="267"/>
    </location>
    <ligand>
        <name>NAD(+)</name>
        <dbReference type="ChEBI" id="CHEBI:57540"/>
    </ligand>
</feature>
<protein>
    <submittedName>
        <fullName evidence="14">Pyruvate/2-oxoglutarate dehydrogenase complex, dihydrolipoamide dehydrogenase component</fullName>
    </submittedName>
</protein>
<dbReference type="InterPro" id="IPR012999">
    <property type="entry name" value="Pyr_OxRdtase_I_AS"/>
</dbReference>
<accession>C7NFH7</accession>
<dbReference type="GO" id="GO:0050660">
    <property type="term" value="F:flavin adenine dinucleotide binding"/>
    <property type="evidence" value="ECO:0007669"/>
    <property type="project" value="TreeGrafter"/>
</dbReference>
<keyword evidence="14" id="KW-0670">Pyruvate</keyword>
<feature type="disulfide bond" description="Redox-active" evidence="10">
    <location>
        <begin position="41"/>
        <end position="46"/>
    </location>
</feature>
<dbReference type="InterPro" id="IPR036188">
    <property type="entry name" value="FAD/NAD-bd_sf"/>
</dbReference>
<comment type="cofactor">
    <cofactor evidence="9">
        <name>FAD</name>
        <dbReference type="ChEBI" id="CHEBI:57692"/>
    </cofactor>
    <text evidence="9">Binds 1 FAD per subunit.</text>
</comment>
<dbReference type="PRINTS" id="PR00411">
    <property type="entry name" value="PNDRDTASEI"/>
</dbReference>
<evidence type="ECO:0000256" key="7">
    <source>
        <dbReference type="ARBA" id="ARBA00023284"/>
    </source>
</evidence>
<dbReference type="EMBL" id="CP001686">
    <property type="protein sequence ID" value="ACV05912.1"/>
    <property type="molecule type" value="Genomic_DNA"/>
</dbReference>
<dbReference type="GO" id="GO:0003955">
    <property type="term" value="F:NAD(P)H dehydrogenase (quinone) activity"/>
    <property type="evidence" value="ECO:0007669"/>
    <property type="project" value="TreeGrafter"/>
</dbReference>
<keyword evidence="3 9" id="KW-0274">FAD</keyword>
<feature type="binding site" evidence="9">
    <location>
        <position position="50"/>
    </location>
    <ligand>
        <name>FAD</name>
        <dbReference type="ChEBI" id="CHEBI:57692"/>
    </ligand>
</feature>
<keyword evidence="7 11" id="KW-0676">Redox-active center</keyword>
<evidence type="ECO:0000256" key="5">
    <source>
        <dbReference type="ARBA" id="ARBA00023002"/>
    </source>
</evidence>
<evidence type="ECO:0000256" key="11">
    <source>
        <dbReference type="RuleBase" id="RU003691"/>
    </source>
</evidence>
<feature type="binding site" evidence="9">
    <location>
        <position position="308"/>
    </location>
    <ligand>
        <name>FAD</name>
        <dbReference type="ChEBI" id="CHEBI:57692"/>
    </ligand>
</feature>
<organism evidence="14 15">
    <name type="scientific">Kytococcus sedentarius (strain ATCC 14392 / DSM 20547 / JCM 11482 / CCUG 33030 / NBRC 15357 / NCTC 11040 / CCM 314 / 541)</name>
    <name type="common">Micrococcus sedentarius</name>
    <dbReference type="NCBI Taxonomy" id="478801"/>
    <lineage>
        <taxon>Bacteria</taxon>
        <taxon>Bacillati</taxon>
        <taxon>Actinomycetota</taxon>
        <taxon>Actinomycetes</taxon>
        <taxon>Micrococcales</taxon>
        <taxon>Kytococcaceae</taxon>
        <taxon>Kytococcus</taxon>
    </lineage>
</organism>
<evidence type="ECO:0000313" key="15">
    <source>
        <dbReference type="Proteomes" id="UP000006666"/>
    </source>
</evidence>
<feature type="domain" description="Pyridine nucleotide-disulphide oxidoreductase dimerisation" evidence="12">
    <location>
        <begin position="347"/>
        <end position="453"/>
    </location>
</feature>
<keyword evidence="6" id="KW-1015">Disulfide bond</keyword>
<dbReference type="SUPFAM" id="SSF55424">
    <property type="entry name" value="FAD/NAD-linked reductases, dimerisation (C-terminal) domain"/>
    <property type="match status" value="1"/>
</dbReference>
<dbReference type="KEGG" id="kse:Ksed_08580"/>
<dbReference type="Pfam" id="PF02852">
    <property type="entry name" value="Pyr_redox_dim"/>
    <property type="match status" value="1"/>
</dbReference>
<sequence>MNAEHYDLVIIGSGSGNSVPQADHADLRVAVVEGGVFGGTCLNNGCIPTKMFVWAAGIADTVRDSERFGIDAELRGVRWQDVRDRVFSRIDPISAGGAEYRRTAAGTDLYEGWARFTGERELEVALRDGSTARLTADQVVIATGASPFVPPALKPLMDSVAHTNRSIMRLEDRPEHLTIIGGGVVAVEFAHIFGSLGSRVTLLVRGDQLLKDLPEELAERFGEIAARTWDVRFGTEVAAAHEQDGGAVLELDDGSTLRTDGVLVATGRRPNTAALGLEDAGVETDGRGFVVTDAHGRTSSPGVWALGDVRDPVMLKHVANAQARVVSHNLTRPDDLREFPTVPVVAGVFSHPEIGVVGLSAQEARDAGHRVVFHEQEYASVAYGWAMEDTQGRCGVVADADSGAVLGGWVMGHQAATLVNLLGEAILSGEHAHAWARGRYWPHPALSEVVVNALLSLALQEPQEPTT</sequence>
<keyword evidence="5 11" id="KW-0560">Oxidoreductase</keyword>
<dbReference type="Gene3D" id="3.30.390.30">
    <property type="match status" value="1"/>
</dbReference>
<dbReference type="PIRSF" id="PIRSF000350">
    <property type="entry name" value="Mercury_reductase_MerA"/>
    <property type="match status" value="1"/>
</dbReference>
<dbReference type="PANTHER" id="PTHR43014:SF2">
    <property type="entry name" value="MERCURIC REDUCTASE"/>
    <property type="match status" value="1"/>
</dbReference>
<evidence type="ECO:0000313" key="14">
    <source>
        <dbReference type="EMBL" id="ACV05912.1"/>
    </source>
</evidence>
<dbReference type="GO" id="GO:0016668">
    <property type="term" value="F:oxidoreductase activity, acting on a sulfur group of donors, NAD(P) as acceptor"/>
    <property type="evidence" value="ECO:0007669"/>
    <property type="project" value="InterPro"/>
</dbReference>
<dbReference type="eggNOG" id="COG1249">
    <property type="taxonomic scope" value="Bacteria"/>
</dbReference>
<feature type="domain" description="FAD/NAD(P)-binding" evidence="13">
    <location>
        <begin position="6"/>
        <end position="323"/>
    </location>
</feature>
<dbReference type="SUPFAM" id="SSF51905">
    <property type="entry name" value="FAD/NAD(P)-binding domain"/>
    <property type="match status" value="1"/>
</dbReference>
<gene>
    <name evidence="14" type="ordered locus">Ksed_08580</name>
</gene>
<proteinExistence type="inferred from homology"/>
<evidence type="ECO:0000256" key="2">
    <source>
        <dbReference type="ARBA" id="ARBA00022630"/>
    </source>
</evidence>
<dbReference type="InterPro" id="IPR001100">
    <property type="entry name" value="Pyr_nuc-diS_OxRdtase"/>
</dbReference>
<dbReference type="InterPro" id="IPR016156">
    <property type="entry name" value="FAD/NAD-linked_Rdtase_dimer_sf"/>
</dbReference>
<reference evidence="14 15" key="1">
    <citation type="journal article" date="2009" name="Stand. Genomic Sci.">
        <title>Complete genome sequence of Kytococcus sedentarius type strain (541).</title>
        <authorList>
            <person name="Sims D."/>
            <person name="Brettin T."/>
            <person name="Detter J.C."/>
            <person name="Han C."/>
            <person name="Lapidus A."/>
            <person name="Copeland A."/>
            <person name="Glavina Del Rio T."/>
            <person name="Nolan M."/>
            <person name="Chen F."/>
            <person name="Lucas S."/>
            <person name="Tice H."/>
            <person name="Cheng J.F."/>
            <person name="Bruce D."/>
            <person name="Goodwin L."/>
            <person name="Pitluck S."/>
            <person name="Ovchinnikova G."/>
            <person name="Pati A."/>
            <person name="Ivanova N."/>
            <person name="Mavrommatis K."/>
            <person name="Chen A."/>
            <person name="Palaniappan K."/>
            <person name="D'haeseleer P."/>
            <person name="Chain P."/>
            <person name="Bristow J."/>
            <person name="Eisen J.A."/>
            <person name="Markowitz V."/>
            <person name="Hugenholtz P."/>
            <person name="Schneider S."/>
            <person name="Goker M."/>
            <person name="Pukall R."/>
            <person name="Kyrpides N.C."/>
            <person name="Klenk H.P."/>
        </authorList>
    </citation>
    <scope>NUCLEOTIDE SEQUENCE [LARGE SCALE GENOMIC DNA]</scope>
    <source>
        <strain evidence="15">ATCC 14392 / DSM 20547 / JCM 11482 / CCUG 33030 / NBRC 15357 / NCTC 11040 / CCM 314 / 541</strain>
    </source>
</reference>
<dbReference type="RefSeq" id="WP_012802327.1">
    <property type="nucleotide sequence ID" value="NC_013169.1"/>
</dbReference>
<dbReference type="PROSITE" id="PS00076">
    <property type="entry name" value="PYRIDINE_REDOX_1"/>
    <property type="match status" value="1"/>
</dbReference>
<dbReference type="InterPro" id="IPR023753">
    <property type="entry name" value="FAD/NAD-binding_dom"/>
</dbReference>
<evidence type="ECO:0000256" key="3">
    <source>
        <dbReference type="ARBA" id="ARBA00022827"/>
    </source>
</evidence>